<protein>
    <submittedName>
        <fullName evidence="2">Uncharacterized protein</fullName>
    </submittedName>
</protein>
<feature type="region of interest" description="Disordered" evidence="1">
    <location>
        <begin position="87"/>
        <end position="129"/>
    </location>
</feature>
<comment type="caution">
    <text evidence="2">The sequence shown here is derived from an EMBL/GenBank/DDBJ whole genome shotgun (WGS) entry which is preliminary data.</text>
</comment>
<organism evidence="2 3">
    <name type="scientific">Natronomicrosphaera hydrolytica</name>
    <dbReference type="NCBI Taxonomy" id="3242702"/>
    <lineage>
        <taxon>Bacteria</taxon>
        <taxon>Pseudomonadati</taxon>
        <taxon>Planctomycetota</taxon>
        <taxon>Phycisphaerae</taxon>
        <taxon>Phycisphaerales</taxon>
        <taxon>Phycisphaeraceae</taxon>
        <taxon>Natronomicrosphaera</taxon>
    </lineage>
</organism>
<dbReference type="EMBL" id="JBGUBD010000002">
    <property type="protein sequence ID" value="MFA9477426.1"/>
    <property type="molecule type" value="Genomic_DNA"/>
</dbReference>
<dbReference type="RefSeq" id="WP_425344351.1">
    <property type="nucleotide sequence ID" value="NZ_JBGUBD010000002.1"/>
</dbReference>
<evidence type="ECO:0000256" key="1">
    <source>
        <dbReference type="SAM" id="MobiDB-lite"/>
    </source>
</evidence>
<proteinExistence type="predicted"/>
<evidence type="ECO:0000313" key="3">
    <source>
        <dbReference type="Proteomes" id="UP001575105"/>
    </source>
</evidence>
<name>A0ABV4U1K9_9BACT</name>
<dbReference type="PROSITE" id="PS51257">
    <property type="entry name" value="PROKAR_LIPOPROTEIN"/>
    <property type="match status" value="1"/>
</dbReference>
<dbReference type="Proteomes" id="UP001575105">
    <property type="component" value="Unassembled WGS sequence"/>
</dbReference>
<evidence type="ECO:0000313" key="2">
    <source>
        <dbReference type="EMBL" id="MFA9477426.1"/>
    </source>
</evidence>
<sequence>MLNLSPRAWLRPTLAGAVALTLTLVGCVAPEKPEERERTVITEADNQDDEVTASTQALADRLSEALTQGGGLPEDLELTDEQWEQIRAARQARQQPEPEESEDEPDRSGEAHGPSSAKTVTDIEDEPDPLTRRELLALLRERLRESDNSTMSKALIAAAISLADPNHEIDPAILGQLSGSQRDRVELFQQLLLTLGQELAQGGDLERYDIERRLDELFRDRPLEIRTFALCRRVSGYGVYEPFESKTFLAGRDQRVIAYSELEHFRHNRLANGNYEVELEQEVVLYNESDGLAVWRHEPVRITDESRNPRRDFFVVQMITLPARISVGKYRLKVRISDQHGNSLDETTIPLEFVADASLVRSRNQ</sequence>
<keyword evidence="3" id="KW-1185">Reference proteome</keyword>
<reference evidence="2 3" key="1">
    <citation type="submission" date="2024-08" db="EMBL/GenBank/DDBJ databases">
        <title>Whole-genome sequencing of halo(alkali)philic microorganisms from hypersaline lakes.</title>
        <authorList>
            <person name="Sorokin D.Y."/>
            <person name="Merkel A.Y."/>
            <person name="Messina E."/>
            <person name="Yakimov M."/>
        </authorList>
    </citation>
    <scope>NUCLEOTIDE SEQUENCE [LARGE SCALE GENOMIC DNA]</scope>
    <source>
        <strain evidence="2 3">AB-hyl4</strain>
    </source>
</reference>
<gene>
    <name evidence="2" type="ORF">ACERK3_03860</name>
</gene>
<accession>A0ABV4U1K9</accession>